<sequence length="107" mass="12393">MQTEALKSREQGKLYHAIIGQIAKQAQHLGSRWNSESWKRFLIDQWASESGQTTISKLAPSLDGERIVQLGMQSRRFTKEQGISFTEWLMYWAANNGVTIEERRDYS</sequence>
<evidence type="ECO:0000313" key="1">
    <source>
        <dbReference type="EMBL" id="CAB5238408.1"/>
    </source>
</evidence>
<name>A0A6J7XPF7_9CAUD</name>
<dbReference type="EMBL" id="LR798458">
    <property type="protein sequence ID" value="CAB5238408.1"/>
    <property type="molecule type" value="Genomic_DNA"/>
</dbReference>
<accession>A0A6J7XPF7</accession>
<dbReference type="Gene3D" id="1.10.3790.10">
    <property type="entry name" value="NinB"/>
    <property type="match status" value="1"/>
</dbReference>
<reference evidence="1" key="1">
    <citation type="submission" date="2020-05" db="EMBL/GenBank/DDBJ databases">
        <authorList>
            <person name="Chiriac C."/>
            <person name="Salcher M."/>
            <person name="Ghai R."/>
            <person name="Kavagutti S V."/>
        </authorList>
    </citation>
    <scope>NUCLEOTIDE SEQUENCE</scope>
</reference>
<gene>
    <name evidence="1" type="ORF">UFOVP164_32</name>
</gene>
<dbReference type="InterPro" id="IPR036619">
    <property type="entry name" value="NinB_sf"/>
</dbReference>
<organism evidence="1">
    <name type="scientific">uncultured Caudovirales phage</name>
    <dbReference type="NCBI Taxonomy" id="2100421"/>
    <lineage>
        <taxon>Viruses</taxon>
        <taxon>Duplodnaviria</taxon>
        <taxon>Heunggongvirae</taxon>
        <taxon>Uroviricota</taxon>
        <taxon>Caudoviricetes</taxon>
        <taxon>Peduoviridae</taxon>
        <taxon>Maltschvirus</taxon>
        <taxon>Maltschvirus maltsch</taxon>
    </lineage>
</organism>
<dbReference type="Pfam" id="PF05772">
    <property type="entry name" value="NinB"/>
    <property type="match status" value="1"/>
</dbReference>
<dbReference type="InterPro" id="IPR008711">
    <property type="entry name" value="Recombinase_NinB"/>
</dbReference>
<proteinExistence type="predicted"/>
<dbReference type="SUPFAM" id="SSF103370">
    <property type="entry name" value="NinB"/>
    <property type="match status" value="1"/>
</dbReference>
<protein>
    <submittedName>
        <fullName evidence="1">Recombinase NinB</fullName>
    </submittedName>
</protein>